<feature type="region of interest" description="Disordered" evidence="1">
    <location>
        <begin position="68"/>
        <end position="94"/>
    </location>
</feature>
<dbReference type="AlphaFoldDB" id="A0A917THB1"/>
<name>A0A917THB1_9ACTN</name>
<keyword evidence="2" id="KW-0732">Signal</keyword>
<reference evidence="3" key="2">
    <citation type="submission" date="2020-09" db="EMBL/GenBank/DDBJ databases">
        <authorList>
            <person name="Sun Q."/>
            <person name="Zhou Y."/>
        </authorList>
    </citation>
    <scope>NUCLEOTIDE SEQUENCE</scope>
    <source>
        <strain evidence="3">CGMCC 4.7312</strain>
    </source>
</reference>
<evidence type="ECO:0000256" key="1">
    <source>
        <dbReference type="SAM" id="MobiDB-lite"/>
    </source>
</evidence>
<reference evidence="3" key="1">
    <citation type="journal article" date="2014" name="Int. J. Syst. Evol. Microbiol.">
        <title>Complete genome sequence of Corynebacterium casei LMG S-19264T (=DSM 44701T), isolated from a smear-ripened cheese.</title>
        <authorList>
            <consortium name="US DOE Joint Genome Institute (JGI-PGF)"/>
            <person name="Walter F."/>
            <person name="Albersmeier A."/>
            <person name="Kalinowski J."/>
            <person name="Ruckert C."/>
        </authorList>
    </citation>
    <scope>NUCLEOTIDE SEQUENCE</scope>
    <source>
        <strain evidence="3">CGMCC 4.7312</strain>
    </source>
</reference>
<evidence type="ECO:0000313" key="4">
    <source>
        <dbReference type="Proteomes" id="UP000608890"/>
    </source>
</evidence>
<gene>
    <name evidence="3" type="ORF">GCM10011608_04280</name>
</gene>
<dbReference type="Proteomes" id="UP000608890">
    <property type="component" value="Unassembled WGS sequence"/>
</dbReference>
<dbReference type="EMBL" id="BMNB01000001">
    <property type="protein sequence ID" value="GGM22635.1"/>
    <property type="molecule type" value="Genomic_DNA"/>
</dbReference>
<sequence length="94" mass="9047">MRKRLAGVLLAVAGLLATAGAMPAAGAAPGVGAPPAAGASPATSAATAAGGTRPTAGFVVRKGDRLYADGKPFRSAGTNNYRSRARGLPSSGGR</sequence>
<organism evidence="3 4">
    <name type="scientific">Micromonospora sonchi</name>
    <dbReference type="NCBI Taxonomy" id="1763543"/>
    <lineage>
        <taxon>Bacteria</taxon>
        <taxon>Bacillati</taxon>
        <taxon>Actinomycetota</taxon>
        <taxon>Actinomycetes</taxon>
        <taxon>Micromonosporales</taxon>
        <taxon>Micromonosporaceae</taxon>
        <taxon>Micromonospora</taxon>
    </lineage>
</organism>
<evidence type="ECO:0000256" key="2">
    <source>
        <dbReference type="SAM" id="SignalP"/>
    </source>
</evidence>
<keyword evidence="4" id="KW-1185">Reference proteome</keyword>
<feature type="region of interest" description="Disordered" evidence="1">
    <location>
        <begin position="27"/>
        <end position="56"/>
    </location>
</feature>
<feature type="signal peptide" evidence="2">
    <location>
        <begin position="1"/>
        <end position="27"/>
    </location>
</feature>
<protein>
    <submittedName>
        <fullName evidence="3">Uncharacterized protein</fullName>
    </submittedName>
</protein>
<evidence type="ECO:0000313" key="3">
    <source>
        <dbReference type="EMBL" id="GGM22635.1"/>
    </source>
</evidence>
<accession>A0A917THB1</accession>
<dbReference type="RefSeq" id="WP_189040493.1">
    <property type="nucleotide sequence ID" value="NZ_BMNB01000001.1"/>
</dbReference>
<feature type="chain" id="PRO_5037986038" evidence="2">
    <location>
        <begin position="28"/>
        <end position="94"/>
    </location>
</feature>
<proteinExistence type="predicted"/>
<comment type="caution">
    <text evidence="3">The sequence shown here is derived from an EMBL/GenBank/DDBJ whole genome shotgun (WGS) entry which is preliminary data.</text>
</comment>